<reference evidence="1" key="1">
    <citation type="submission" date="2023-07" db="EMBL/GenBank/DDBJ databases">
        <title>draft genome sequence of fig (Ficus carica).</title>
        <authorList>
            <person name="Takahashi T."/>
            <person name="Nishimura K."/>
        </authorList>
    </citation>
    <scope>NUCLEOTIDE SEQUENCE</scope>
</reference>
<keyword evidence="2" id="KW-1185">Reference proteome</keyword>
<comment type="caution">
    <text evidence="1">The sequence shown here is derived from an EMBL/GenBank/DDBJ whole genome shotgun (WGS) entry which is preliminary data.</text>
</comment>
<accession>A0AA88DNM7</accession>
<protein>
    <submittedName>
        <fullName evidence="1">Uncharacterized protein</fullName>
    </submittedName>
</protein>
<organism evidence="1 2">
    <name type="scientific">Ficus carica</name>
    <name type="common">Common fig</name>
    <dbReference type="NCBI Taxonomy" id="3494"/>
    <lineage>
        <taxon>Eukaryota</taxon>
        <taxon>Viridiplantae</taxon>
        <taxon>Streptophyta</taxon>
        <taxon>Embryophyta</taxon>
        <taxon>Tracheophyta</taxon>
        <taxon>Spermatophyta</taxon>
        <taxon>Magnoliopsida</taxon>
        <taxon>eudicotyledons</taxon>
        <taxon>Gunneridae</taxon>
        <taxon>Pentapetalae</taxon>
        <taxon>rosids</taxon>
        <taxon>fabids</taxon>
        <taxon>Rosales</taxon>
        <taxon>Moraceae</taxon>
        <taxon>Ficeae</taxon>
        <taxon>Ficus</taxon>
    </lineage>
</organism>
<name>A0AA88DNM7_FICCA</name>
<dbReference type="EMBL" id="BTGU01000080">
    <property type="protein sequence ID" value="GMN58677.1"/>
    <property type="molecule type" value="Genomic_DNA"/>
</dbReference>
<sequence length="210" mass="23164">MVDDDLGERVGILEDLIGAPAHEAGTLAEQAELHSARIVEIHKLISDNQKGMVDRYHDCLQQLLAIAERVEVRHAGRLRQACIGLGGLASLSRTSERVLRNSGPGWLRQGPRDMANQWASGYTSGREIWGRGLRDVYTWPMTQIAVGAALDRNCDQVQPAVSAKTERAQRVGQVAVCAPDMWSVLAQSEECGRAWTKWLDRAMAHSQARS</sequence>
<evidence type="ECO:0000313" key="1">
    <source>
        <dbReference type="EMBL" id="GMN58677.1"/>
    </source>
</evidence>
<dbReference type="AlphaFoldDB" id="A0AA88DNM7"/>
<proteinExistence type="predicted"/>
<evidence type="ECO:0000313" key="2">
    <source>
        <dbReference type="Proteomes" id="UP001187192"/>
    </source>
</evidence>
<dbReference type="Proteomes" id="UP001187192">
    <property type="component" value="Unassembled WGS sequence"/>
</dbReference>
<gene>
    <name evidence="1" type="ORF">TIFTF001_027773</name>
</gene>